<organism evidence="2 3">
    <name type="scientific">Algoriphagus halophytocola</name>
    <dbReference type="NCBI Taxonomy" id="2991499"/>
    <lineage>
        <taxon>Bacteria</taxon>
        <taxon>Pseudomonadati</taxon>
        <taxon>Bacteroidota</taxon>
        <taxon>Cytophagia</taxon>
        <taxon>Cytophagales</taxon>
        <taxon>Cyclobacteriaceae</taxon>
        <taxon>Algoriphagus</taxon>
    </lineage>
</organism>
<protein>
    <submittedName>
        <fullName evidence="2">Glycosyltransferase family 2 protein</fullName>
    </submittedName>
</protein>
<name>A0ABY6MLE1_9BACT</name>
<dbReference type="CDD" id="cd00761">
    <property type="entry name" value="Glyco_tranf_GTA_type"/>
    <property type="match status" value="1"/>
</dbReference>
<proteinExistence type="predicted"/>
<dbReference type="Proteomes" id="UP001163156">
    <property type="component" value="Chromosome"/>
</dbReference>
<dbReference type="InterPro" id="IPR001173">
    <property type="entry name" value="Glyco_trans_2-like"/>
</dbReference>
<dbReference type="InterPro" id="IPR029044">
    <property type="entry name" value="Nucleotide-diphossugar_trans"/>
</dbReference>
<dbReference type="PANTHER" id="PTHR43685">
    <property type="entry name" value="GLYCOSYLTRANSFERASE"/>
    <property type="match status" value="1"/>
</dbReference>
<keyword evidence="3" id="KW-1185">Reference proteome</keyword>
<evidence type="ECO:0000313" key="2">
    <source>
        <dbReference type="EMBL" id="UZD23034.1"/>
    </source>
</evidence>
<dbReference type="PANTHER" id="PTHR43685:SF2">
    <property type="entry name" value="GLYCOSYLTRANSFERASE 2-LIKE DOMAIN-CONTAINING PROTEIN"/>
    <property type="match status" value="1"/>
</dbReference>
<dbReference type="SUPFAM" id="SSF53448">
    <property type="entry name" value="Nucleotide-diphospho-sugar transferases"/>
    <property type="match status" value="1"/>
</dbReference>
<dbReference type="InterPro" id="IPR050834">
    <property type="entry name" value="Glycosyltransf_2"/>
</dbReference>
<accession>A0ABY6MLE1</accession>
<dbReference type="Gene3D" id="3.90.550.10">
    <property type="entry name" value="Spore Coat Polysaccharide Biosynthesis Protein SpsA, Chain A"/>
    <property type="match status" value="1"/>
</dbReference>
<dbReference type="EMBL" id="CP110226">
    <property type="protein sequence ID" value="UZD23034.1"/>
    <property type="molecule type" value="Genomic_DNA"/>
</dbReference>
<dbReference type="RefSeq" id="WP_264809560.1">
    <property type="nucleotide sequence ID" value="NZ_CP110226.1"/>
</dbReference>
<evidence type="ECO:0000259" key="1">
    <source>
        <dbReference type="Pfam" id="PF00535"/>
    </source>
</evidence>
<gene>
    <name evidence="2" type="ORF">OM944_00780</name>
</gene>
<sequence>MKLSIIIPTFRDWDDLSACIEALTVQTCGADFFEILIINNSPETSVPERFKIPNNARIVNESKKGSYAARNLGLKLAKGELIGFTDSDCLPEPNWIANALEYFNNSDIHLVGGKVELYQPSDGDRLTYLYEKCFSFNQKRNVEQHKQSITANLFCRRIVPNTIGDFAETLLSGGDFEWTRRATGSGFKIIYGENVIIKHPARRNLSEMVKKKKRTIGGMYTRFYKDYTFLQKLNFTIRFVRPHVKIFTYKNLSVKEKFQLFFATWYVECIGMKEMFLLDFKWKQAERT</sequence>
<dbReference type="Pfam" id="PF00535">
    <property type="entry name" value="Glycos_transf_2"/>
    <property type="match status" value="1"/>
</dbReference>
<feature type="domain" description="Glycosyltransferase 2-like" evidence="1">
    <location>
        <begin position="4"/>
        <end position="143"/>
    </location>
</feature>
<evidence type="ECO:0000313" key="3">
    <source>
        <dbReference type="Proteomes" id="UP001163156"/>
    </source>
</evidence>
<reference evidence="2" key="1">
    <citation type="submission" date="2022-10" db="EMBL/GenBank/DDBJ databases">
        <title>Algoriphagus sp. a novel bacteria isolate from halophytes salicornia europaea.</title>
        <authorList>
            <person name="Peng Y."/>
            <person name="Jiang L."/>
            <person name="Lee J."/>
        </authorList>
    </citation>
    <scope>NUCLEOTIDE SEQUENCE</scope>
    <source>
        <strain evidence="2">TR-M5</strain>
    </source>
</reference>